<evidence type="ECO:0000313" key="4">
    <source>
        <dbReference type="Proteomes" id="UP000284322"/>
    </source>
</evidence>
<dbReference type="InterPro" id="IPR036192">
    <property type="entry name" value="Cell_div_ZapA-like_sf"/>
</dbReference>
<name>A0A419R032_9SPHN</name>
<dbReference type="Gene3D" id="3.30.160.880">
    <property type="entry name" value="Cell division protein ZapA protomer, N-terminal domain"/>
    <property type="match status" value="1"/>
</dbReference>
<dbReference type="Pfam" id="PF05164">
    <property type="entry name" value="ZapA"/>
    <property type="match status" value="1"/>
</dbReference>
<keyword evidence="3" id="KW-0132">Cell division</keyword>
<organism evidence="3 4">
    <name type="scientific">Tsuneonella suprasediminis</name>
    <dbReference type="NCBI Taxonomy" id="2306996"/>
    <lineage>
        <taxon>Bacteria</taxon>
        <taxon>Pseudomonadati</taxon>
        <taxon>Pseudomonadota</taxon>
        <taxon>Alphaproteobacteria</taxon>
        <taxon>Sphingomonadales</taxon>
        <taxon>Erythrobacteraceae</taxon>
        <taxon>Tsuneonella</taxon>
    </lineage>
</organism>
<dbReference type="GO" id="GO:0051301">
    <property type="term" value="P:cell division"/>
    <property type="evidence" value="ECO:0007669"/>
    <property type="project" value="UniProtKB-KW"/>
</dbReference>
<accession>A0A419R032</accession>
<dbReference type="InterPro" id="IPR042233">
    <property type="entry name" value="Cell_div_ZapA_N"/>
</dbReference>
<dbReference type="SUPFAM" id="SSF102829">
    <property type="entry name" value="Cell division protein ZapA-like"/>
    <property type="match status" value="1"/>
</dbReference>
<evidence type="ECO:0000256" key="1">
    <source>
        <dbReference type="SAM" id="Coils"/>
    </source>
</evidence>
<dbReference type="RefSeq" id="WP_120110056.1">
    <property type="nucleotide sequence ID" value="NZ_RAHJ01000019.1"/>
</dbReference>
<proteinExistence type="predicted"/>
<dbReference type="InterPro" id="IPR007838">
    <property type="entry name" value="Cell_div_ZapA-like"/>
</dbReference>
<gene>
    <name evidence="3" type="primary">zapA</name>
    <name evidence="3" type="ORF">D6858_10815</name>
</gene>
<dbReference type="AlphaFoldDB" id="A0A419R032"/>
<evidence type="ECO:0000256" key="2">
    <source>
        <dbReference type="SAM" id="MobiDB-lite"/>
    </source>
</evidence>
<protein>
    <submittedName>
        <fullName evidence="3">Cell division protein ZapA</fullName>
    </submittedName>
</protein>
<comment type="caution">
    <text evidence="3">The sequence shown here is derived from an EMBL/GenBank/DDBJ whole genome shotgun (WGS) entry which is preliminary data.</text>
</comment>
<reference evidence="3 4" key="1">
    <citation type="submission" date="2018-09" db="EMBL/GenBank/DDBJ databases">
        <title>Altererythrobacter sp.Ery1 and Ery12, the genome sequencing of novel strains in genus Alterythrobacter.</title>
        <authorList>
            <person name="Cheng H."/>
            <person name="Wu Y.-H."/>
            <person name="Fang C."/>
            <person name="Xu X.-W."/>
        </authorList>
    </citation>
    <scope>NUCLEOTIDE SEQUENCE [LARGE SCALE GENOMIC DNA]</scope>
    <source>
        <strain evidence="3 4">Ery12</strain>
    </source>
</reference>
<keyword evidence="3" id="KW-0131">Cell cycle</keyword>
<feature type="region of interest" description="Disordered" evidence="2">
    <location>
        <begin position="154"/>
        <end position="174"/>
    </location>
</feature>
<dbReference type="OrthoDB" id="9797575at2"/>
<dbReference type="EMBL" id="RAHJ01000019">
    <property type="protein sequence ID" value="RJX66848.1"/>
    <property type="molecule type" value="Genomic_DNA"/>
</dbReference>
<dbReference type="Proteomes" id="UP000284322">
    <property type="component" value="Unassembled WGS sequence"/>
</dbReference>
<sequence>MSEVSVTVGGRVYRVACAQGEEDRVRNLATLVNAKLESMGHLGTQDAQNLLFASLMLADEAHEAKENASKAITAKEQAECTAQFTEVELNALSSTIADLESEIVRLKGSSSQPTGEMEGAGSQIEALTQQIAEHETQRAALSAQITDLIEENKAHKSAAASGKSPLPDADDPNLAVALERFAEQLEICADRLEGKETTS</sequence>
<dbReference type="Gene3D" id="1.20.5.340">
    <property type="match status" value="1"/>
</dbReference>
<feature type="coiled-coil region" evidence="1">
    <location>
        <begin position="82"/>
        <end position="151"/>
    </location>
</feature>
<keyword evidence="1" id="KW-0175">Coiled coil</keyword>
<evidence type="ECO:0000313" key="3">
    <source>
        <dbReference type="EMBL" id="RJX66848.1"/>
    </source>
</evidence>
<keyword evidence="4" id="KW-1185">Reference proteome</keyword>